<sequence length="328" mass="33596">MVEPPVPGFTGVVWEARPTEKLAQDLSTGRGAVPMAEAAAAWTRLGASFGGAVVEYDQIIRAIGESWRSETSPEILDRITKLREWLLEAAGSAAQNATKTSAQALAYQVAQLAMPHVTEVAALEQAKKTVEAIGVGLGAPLVGAAADINAEQDMAKANAARVMRVYEEATKPLETPWTQSTPPVIANNAALEAERAANEVRPTTKPMPSTALPASLASALARAVPPPRAKSAFTTQAVASAAASAEPKPLPVESAPVAGDSSSANRMGTPATMAPMTGMQDDERTVRAGAASAQPDKPFEVEAGFAAAPPVLGGPAEPAPRATAPGAA</sequence>
<protein>
    <submittedName>
        <fullName evidence="4">PPE-repeat protein</fullName>
    </submittedName>
</protein>
<dbReference type="RefSeq" id="WP_209883976.1">
    <property type="nucleotide sequence ID" value="NZ_JAGGMR010000001.1"/>
</dbReference>
<proteinExistence type="inferred from homology"/>
<dbReference type="EMBL" id="JAGGMR010000001">
    <property type="protein sequence ID" value="MBP2187401.1"/>
    <property type="molecule type" value="Genomic_DNA"/>
</dbReference>
<dbReference type="InterPro" id="IPR038332">
    <property type="entry name" value="PPE_sf"/>
</dbReference>
<dbReference type="Proteomes" id="UP001519325">
    <property type="component" value="Unassembled WGS sequence"/>
</dbReference>
<evidence type="ECO:0000259" key="3">
    <source>
        <dbReference type="Pfam" id="PF00823"/>
    </source>
</evidence>
<comment type="caution">
    <text evidence="4">The sequence shown here is derived from an EMBL/GenBank/DDBJ whole genome shotgun (WGS) entry which is preliminary data.</text>
</comment>
<reference evidence="4 5" key="1">
    <citation type="submission" date="2021-03" db="EMBL/GenBank/DDBJ databases">
        <title>Sequencing the genomes of 1000 actinobacteria strains.</title>
        <authorList>
            <person name="Klenk H.-P."/>
        </authorList>
    </citation>
    <scope>NUCLEOTIDE SEQUENCE [LARGE SCALE GENOMIC DNA]</scope>
    <source>
        <strain evidence="4 5">DSM 45516</strain>
    </source>
</reference>
<dbReference type="SUPFAM" id="SSF140459">
    <property type="entry name" value="PE/PPE dimer-like"/>
    <property type="match status" value="1"/>
</dbReference>
<dbReference type="InterPro" id="IPR000030">
    <property type="entry name" value="PPE_dom"/>
</dbReference>
<keyword evidence="5" id="KW-1185">Reference proteome</keyword>
<dbReference type="Pfam" id="PF00823">
    <property type="entry name" value="PPE"/>
    <property type="match status" value="1"/>
</dbReference>
<accession>A0ABS4Q6T9</accession>
<comment type="similarity">
    <text evidence="1">Belongs to the mycobacterial PPE family.</text>
</comment>
<organism evidence="4 5">
    <name type="scientific">Nocardia goodfellowii</name>
    <dbReference type="NCBI Taxonomy" id="882446"/>
    <lineage>
        <taxon>Bacteria</taxon>
        <taxon>Bacillati</taxon>
        <taxon>Actinomycetota</taxon>
        <taxon>Actinomycetes</taxon>
        <taxon>Mycobacteriales</taxon>
        <taxon>Nocardiaceae</taxon>
        <taxon>Nocardia</taxon>
    </lineage>
</organism>
<evidence type="ECO:0000256" key="1">
    <source>
        <dbReference type="ARBA" id="ARBA00010652"/>
    </source>
</evidence>
<name>A0ABS4Q6T9_9NOCA</name>
<dbReference type="Gene3D" id="1.20.1260.20">
    <property type="entry name" value="PPE superfamily"/>
    <property type="match status" value="1"/>
</dbReference>
<feature type="domain" description="PPE" evidence="3">
    <location>
        <begin position="14"/>
        <end position="173"/>
    </location>
</feature>
<feature type="region of interest" description="Disordered" evidence="2">
    <location>
        <begin position="243"/>
        <end position="328"/>
    </location>
</feature>
<evidence type="ECO:0000256" key="2">
    <source>
        <dbReference type="SAM" id="MobiDB-lite"/>
    </source>
</evidence>
<evidence type="ECO:0000313" key="5">
    <source>
        <dbReference type="Proteomes" id="UP001519325"/>
    </source>
</evidence>
<evidence type="ECO:0000313" key="4">
    <source>
        <dbReference type="EMBL" id="MBP2187401.1"/>
    </source>
</evidence>
<gene>
    <name evidence="4" type="ORF">BJ987_000302</name>
</gene>